<evidence type="ECO:0000256" key="4">
    <source>
        <dbReference type="ARBA" id="ARBA00022777"/>
    </source>
</evidence>
<evidence type="ECO:0000256" key="1">
    <source>
        <dbReference type="ARBA" id="ARBA00004690"/>
    </source>
</evidence>
<dbReference type="InterPro" id="IPR006083">
    <property type="entry name" value="PRK/URK"/>
</dbReference>
<dbReference type="CDD" id="cd02023">
    <property type="entry name" value="UMPK"/>
    <property type="match status" value="1"/>
</dbReference>
<reference evidence="7 8" key="1">
    <citation type="submission" date="2019-04" db="EMBL/GenBank/DDBJ databases">
        <authorList>
            <person name="Li Y."/>
            <person name="Wang J."/>
        </authorList>
    </citation>
    <scope>NUCLEOTIDE SEQUENCE [LARGE SCALE GENOMIC DNA]</scope>
    <source>
        <strain evidence="7 8">DSM 14668</strain>
    </source>
</reference>
<dbReference type="AlphaFoldDB" id="A0A4U1J4D1"/>
<dbReference type="GO" id="GO:0005524">
    <property type="term" value="F:ATP binding"/>
    <property type="evidence" value="ECO:0007669"/>
    <property type="project" value="UniProtKB-KW"/>
</dbReference>
<dbReference type="PANTHER" id="PTHR10285">
    <property type="entry name" value="URIDINE KINASE"/>
    <property type="match status" value="1"/>
</dbReference>
<keyword evidence="2 5" id="KW-0808">Transferase</keyword>
<name>A0A4U1J4D1_9BACT</name>
<keyword evidence="5" id="KW-0067">ATP-binding</keyword>
<comment type="catalytic activity">
    <reaction evidence="5">
        <text>uridine + ATP = UMP + ADP + H(+)</text>
        <dbReference type="Rhea" id="RHEA:16825"/>
        <dbReference type="ChEBI" id="CHEBI:15378"/>
        <dbReference type="ChEBI" id="CHEBI:16704"/>
        <dbReference type="ChEBI" id="CHEBI:30616"/>
        <dbReference type="ChEBI" id="CHEBI:57865"/>
        <dbReference type="ChEBI" id="CHEBI:456216"/>
        <dbReference type="EC" id="2.7.1.48"/>
    </reaction>
</comment>
<evidence type="ECO:0000256" key="3">
    <source>
        <dbReference type="ARBA" id="ARBA00022741"/>
    </source>
</evidence>
<dbReference type="GO" id="GO:0004849">
    <property type="term" value="F:uridine kinase activity"/>
    <property type="evidence" value="ECO:0007669"/>
    <property type="project" value="UniProtKB-EC"/>
</dbReference>
<keyword evidence="5" id="KW-0963">Cytoplasm</keyword>
<dbReference type="InterPro" id="IPR000764">
    <property type="entry name" value="Uridine_kinase-like"/>
</dbReference>
<gene>
    <name evidence="7" type="ORF">E8A74_31065</name>
</gene>
<comment type="pathway">
    <text evidence="5">Pyrimidine metabolism; CTP biosynthesis via salvage pathway; CTP from cytidine: step 1/3.</text>
</comment>
<dbReference type="GO" id="GO:0044211">
    <property type="term" value="P:CTP salvage"/>
    <property type="evidence" value="ECO:0007669"/>
    <property type="project" value="UniProtKB-UniPathway"/>
</dbReference>
<sequence length="209" mass="23715">MRPLIIGVAGGSGSGKTTVARRIVEALPPAGVNILEHDAYYRDRGDISYEERCGLNFDHPESLETELLVEHLAALREGAAIDVPRYDFKTHRRAPDSRRVAPTPVVIVEGILVFVEAKLRDQLDIKIYVDTDADIRAFRRIRRDIEHRGRTFDSIREQYYRTVRPMHLMFVEPSKRWADVIIPEGGDNKIGIDLVIALIRQMRGAEMAG</sequence>
<dbReference type="SUPFAM" id="SSF52540">
    <property type="entry name" value="P-loop containing nucleoside triphosphate hydrolases"/>
    <property type="match status" value="1"/>
</dbReference>
<evidence type="ECO:0000313" key="7">
    <source>
        <dbReference type="EMBL" id="TKD01538.1"/>
    </source>
</evidence>
<dbReference type="EMBL" id="SSMQ01000039">
    <property type="protein sequence ID" value="TKD01538.1"/>
    <property type="molecule type" value="Genomic_DNA"/>
</dbReference>
<dbReference type="NCBIfam" id="TIGR00235">
    <property type="entry name" value="udk"/>
    <property type="match status" value="1"/>
</dbReference>
<dbReference type="Pfam" id="PF00485">
    <property type="entry name" value="PRK"/>
    <property type="match status" value="1"/>
</dbReference>
<dbReference type="InterPro" id="IPR027417">
    <property type="entry name" value="P-loop_NTPase"/>
</dbReference>
<proteinExistence type="inferred from homology"/>
<comment type="catalytic activity">
    <reaction evidence="5">
        <text>cytidine + ATP = CMP + ADP + H(+)</text>
        <dbReference type="Rhea" id="RHEA:24674"/>
        <dbReference type="ChEBI" id="CHEBI:15378"/>
        <dbReference type="ChEBI" id="CHEBI:17562"/>
        <dbReference type="ChEBI" id="CHEBI:30616"/>
        <dbReference type="ChEBI" id="CHEBI:60377"/>
        <dbReference type="ChEBI" id="CHEBI:456216"/>
        <dbReference type="EC" id="2.7.1.48"/>
    </reaction>
</comment>
<dbReference type="GO" id="GO:0044206">
    <property type="term" value="P:UMP salvage"/>
    <property type="evidence" value="ECO:0007669"/>
    <property type="project" value="UniProtKB-UniPathway"/>
</dbReference>
<evidence type="ECO:0000256" key="5">
    <source>
        <dbReference type="RuleBase" id="RU003825"/>
    </source>
</evidence>
<keyword evidence="4 5" id="KW-0418">Kinase</keyword>
<evidence type="ECO:0000313" key="8">
    <source>
        <dbReference type="Proteomes" id="UP000309215"/>
    </source>
</evidence>
<dbReference type="RefSeq" id="WP_136932736.1">
    <property type="nucleotide sequence ID" value="NZ_SSMQ01000039.1"/>
</dbReference>
<dbReference type="Gene3D" id="3.40.50.300">
    <property type="entry name" value="P-loop containing nucleotide triphosphate hydrolases"/>
    <property type="match status" value="1"/>
</dbReference>
<dbReference type="UniPathway" id="UPA00574">
    <property type="reaction ID" value="UER00637"/>
</dbReference>
<comment type="similarity">
    <text evidence="5">Belongs to the uridine kinase family.</text>
</comment>
<dbReference type="PRINTS" id="PR00988">
    <property type="entry name" value="URIDINKINASE"/>
</dbReference>
<comment type="caution">
    <text evidence="7">The sequence shown here is derived from an EMBL/GenBank/DDBJ whole genome shotgun (WGS) entry which is preliminary data.</text>
</comment>
<comment type="subcellular location">
    <subcellularLocation>
        <location evidence="5">Cytoplasm</location>
    </subcellularLocation>
</comment>
<comment type="pathway">
    <text evidence="1 5">Pyrimidine metabolism; UMP biosynthesis via salvage pathway; UMP from uridine: step 1/1.</text>
</comment>
<accession>A0A4U1J4D1</accession>
<keyword evidence="8" id="KW-1185">Reference proteome</keyword>
<evidence type="ECO:0000256" key="2">
    <source>
        <dbReference type="ARBA" id="ARBA00022679"/>
    </source>
</evidence>
<protein>
    <recommendedName>
        <fullName evidence="5">Uridine kinase</fullName>
        <ecNumber evidence="5">2.7.1.48</ecNumber>
    </recommendedName>
</protein>
<dbReference type="UniPathway" id="UPA00579">
    <property type="reaction ID" value="UER00640"/>
</dbReference>
<organism evidence="7 8">
    <name type="scientific">Polyangium fumosum</name>
    <dbReference type="NCBI Taxonomy" id="889272"/>
    <lineage>
        <taxon>Bacteria</taxon>
        <taxon>Pseudomonadati</taxon>
        <taxon>Myxococcota</taxon>
        <taxon>Polyangia</taxon>
        <taxon>Polyangiales</taxon>
        <taxon>Polyangiaceae</taxon>
        <taxon>Polyangium</taxon>
    </lineage>
</organism>
<evidence type="ECO:0000259" key="6">
    <source>
        <dbReference type="Pfam" id="PF00485"/>
    </source>
</evidence>
<dbReference type="GO" id="GO:0043771">
    <property type="term" value="F:cytidine kinase activity"/>
    <property type="evidence" value="ECO:0007669"/>
    <property type="project" value="RHEA"/>
</dbReference>
<dbReference type="GO" id="GO:0005737">
    <property type="term" value="C:cytoplasm"/>
    <property type="evidence" value="ECO:0007669"/>
    <property type="project" value="UniProtKB-SubCell"/>
</dbReference>
<dbReference type="EC" id="2.7.1.48" evidence="5"/>
<keyword evidence="3 5" id="KW-0547">Nucleotide-binding</keyword>
<dbReference type="Proteomes" id="UP000309215">
    <property type="component" value="Unassembled WGS sequence"/>
</dbReference>
<feature type="domain" description="Phosphoribulokinase/uridine kinase" evidence="6">
    <location>
        <begin position="5"/>
        <end position="190"/>
    </location>
</feature>
<dbReference type="OrthoDB" id="9777642at2"/>
<dbReference type="NCBIfam" id="NF004018">
    <property type="entry name" value="PRK05480.1"/>
    <property type="match status" value="1"/>
</dbReference>